<name>A0A4R5K6D4_9MICC</name>
<dbReference type="Proteomes" id="UP000295511">
    <property type="component" value="Unassembled WGS sequence"/>
</dbReference>
<dbReference type="Pfam" id="PF03237">
    <property type="entry name" value="Terminase_6N"/>
    <property type="match status" value="1"/>
</dbReference>
<keyword evidence="2" id="KW-1185">Reference proteome</keyword>
<dbReference type="Gene3D" id="3.30.420.240">
    <property type="match status" value="1"/>
</dbReference>
<protein>
    <submittedName>
        <fullName evidence="1">Uncharacterized protein</fullName>
    </submittedName>
</protein>
<dbReference type="AlphaFoldDB" id="A0A4R5K6D4"/>
<dbReference type="OrthoDB" id="4440029at2"/>
<evidence type="ECO:0000313" key="1">
    <source>
        <dbReference type="EMBL" id="TDF86883.1"/>
    </source>
</evidence>
<dbReference type="InterPro" id="IPR027417">
    <property type="entry name" value="P-loop_NTPase"/>
</dbReference>
<proteinExistence type="predicted"/>
<sequence length="501" mass="55034">MLLTAVSEYSPATDPGAFAERVLGRPLWPHQLSVARSAARHRLICAGRQVGKSTTLSTIALFEAATRGNITVLLVSAGEVASRRLLEECQALAVGSPLLRGSVLDDSKSLLTLSNGSRIISVPASQRQIRGWAIDLLVLDEAGFIDPEIWRAAEPAIIARPGSRVILVSTPWGGVDHFFRALWQRGMDAPSDQVESWHWPSSVSPLVDAALLEQIRQRETAEYFRREFLAEWTDDAGSYFSESEIMGAVADYRMCPPEDLESWFERPYAAAAGLDWGYAQDASAMALVSVLEDWGANRGMLGDDYALFVPWLEVRHGWPYSRFIDRVVETAGRYYLPVIASEVNGPGEPVTQNLREKAHAAGADCGVYKVWTDNRRKMSGFSKIKVLLQRNQLVLPRDPELLKQMRSLEFEQLQTGSLRIAVPERAGHDDGILALMQAVSSVNMQGVSRLYSRSGGSGSSPLDIETVTTSSGLVVPVQARPVAHLRMPFMVPTGSEKGSGW</sequence>
<organism evidence="1 2">
    <name type="scientific">Arthrobacter terricola</name>
    <dbReference type="NCBI Taxonomy" id="2547396"/>
    <lineage>
        <taxon>Bacteria</taxon>
        <taxon>Bacillati</taxon>
        <taxon>Actinomycetota</taxon>
        <taxon>Actinomycetes</taxon>
        <taxon>Micrococcales</taxon>
        <taxon>Micrococcaceae</taxon>
        <taxon>Arthrobacter</taxon>
    </lineage>
</organism>
<dbReference type="Gene3D" id="3.40.50.300">
    <property type="entry name" value="P-loop containing nucleotide triphosphate hydrolases"/>
    <property type="match status" value="1"/>
</dbReference>
<accession>A0A4R5K6D4</accession>
<reference evidence="1 2" key="1">
    <citation type="submission" date="2019-03" db="EMBL/GenBank/DDBJ databases">
        <title>Whole genome sequence of Arthrobacter sp JH1-1.</title>
        <authorList>
            <person name="Trinh H.N."/>
        </authorList>
    </citation>
    <scope>NUCLEOTIDE SEQUENCE [LARGE SCALE GENOMIC DNA]</scope>
    <source>
        <strain evidence="1 2">JH1-1</strain>
    </source>
</reference>
<gene>
    <name evidence="1" type="ORF">E1809_25490</name>
</gene>
<evidence type="ECO:0000313" key="2">
    <source>
        <dbReference type="Proteomes" id="UP000295511"/>
    </source>
</evidence>
<dbReference type="RefSeq" id="WP_133207041.1">
    <property type="nucleotide sequence ID" value="NZ_SMRU01000059.1"/>
</dbReference>
<dbReference type="EMBL" id="SMRU01000059">
    <property type="protein sequence ID" value="TDF86883.1"/>
    <property type="molecule type" value="Genomic_DNA"/>
</dbReference>
<comment type="caution">
    <text evidence="1">The sequence shown here is derived from an EMBL/GenBank/DDBJ whole genome shotgun (WGS) entry which is preliminary data.</text>
</comment>
<dbReference type="SUPFAM" id="SSF52540">
    <property type="entry name" value="P-loop containing nucleoside triphosphate hydrolases"/>
    <property type="match status" value="1"/>
</dbReference>